<feature type="domain" description="M23ase beta-sheet core" evidence="1">
    <location>
        <begin position="211"/>
        <end position="308"/>
    </location>
</feature>
<dbReference type="AlphaFoldDB" id="A0A5B8Y026"/>
<evidence type="ECO:0000313" key="2">
    <source>
        <dbReference type="EMBL" id="QED29286.1"/>
    </source>
</evidence>
<organism evidence="2 3">
    <name type="scientific">Microvenator marinus</name>
    <dbReference type="NCBI Taxonomy" id="2600177"/>
    <lineage>
        <taxon>Bacteria</taxon>
        <taxon>Deltaproteobacteria</taxon>
        <taxon>Bradymonadales</taxon>
        <taxon>Microvenatoraceae</taxon>
        <taxon>Microvenator</taxon>
    </lineage>
</organism>
<dbReference type="Pfam" id="PF01551">
    <property type="entry name" value="Peptidase_M23"/>
    <property type="match status" value="1"/>
</dbReference>
<sequence length="341" mass="36048">MPKDYLSGRALYIFRKPQYTRAMKTQVTSILISLTLIGCGEGRLTSLEDEQDIGPDTSIEMDAGSDQNSTPDMQVLEDVGVPDASLPDMVPDMPPEICARLKVTVEASLTLNIRPTPSTAQAPVGSLTRGFVVAAVDLVEGEDVGGETRWYQIESPRGDGYVHYDFVECTEDELTTMPIGYYMPFACNAQHRVTQGPGGGTSHSGNAAFAYDFACGSGTSIRAMMGGTVSRLSMATQPGDPCYNGGTSACSNASNYIMLAHPNGQTTIYKHLNSASVAEGAQVSVGQEIGKSGNTGWSTGPHLHIGVCDGATTNQFCQTVDFSFVDIGKPGNVTVTSGNCP</sequence>
<dbReference type="CDD" id="cd12797">
    <property type="entry name" value="M23_peptidase"/>
    <property type="match status" value="1"/>
</dbReference>
<keyword evidence="3" id="KW-1185">Reference proteome</keyword>
<dbReference type="EMBL" id="CP042467">
    <property type="protein sequence ID" value="QED29286.1"/>
    <property type="molecule type" value="Genomic_DNA"/>
</dbReference>
<dbReference type="InterPro" id="IPR011055">
    <property type="entry name" value="Dup_hybrid_motif"/>
</dbReference>
<evidence type="ECO:0000313" key="3">
    <source>
        <dbReference type="Proteomes" id="UP000321595"/>
    </source>
</evidence>
<dbReference type="Gene3D" id="2.70.70.10">
    <property type="entry name" value="Glucose Permease (Domain IIA)"/>
    <property type="match status" value="1"/>
</dbReference>
<dbReference type="PANTHER" id="PTHR21666">
    <property type="entry name" value="PEPTIDASE-RELATED"/>
    <property type="match status" value="1"/>
</dbReference>
<dbReference type="Proteomes" id="UP000321595">
    <property type="component" value="Chromosome"/>
</dbReference>
<proteinExistence type="predicted"/>
<dbReference type="KEGG" id="bbae:FRD01_19010"/>
<dbReference type="Gene3D" id="2.30.30.40">
    <property type="entry name" value="SH3 Domains"/>
    <property type="match status" value="1"/>
</dbReference>
<dbReference type="PANTHER" id="PTHR21666:SF270">
    <property type="entry name" value="MUREIN HYDROLASE ACTIVATOR ENVC"/>
    <property type="match status" value="1"/>
</dbReference>
<evidence type="ECO:0000259" key="1">
    <source>
        <dbReference type="Pfam" id="PF01551"/>
    </source>
</evidence>
<dbReference type="InterPro" id="IPR016047">
    <property type="entry name" value="M23ase_b-sheet_dom"/>
</dbReference>
<gene>
    <name evidence="2" type="ORF">FRD01_19010</name>
</gene>
<dbReference type="OrthoDB" id="9815245at2"/>
<dbReference type="GO" id="GO:0004222">
    <property type="term" value="F:metalloendopeptidase activity"/>
    <property type="evidence" value="ECO:0007669"/>
    <property type="project" value="TreeGrafter"/>
</dbReference>
<accession>A0A5B8Y026</accession>
<dbReference type="SUPFAM" id="SSF51261">
    <property type="entry name" value="Duplicated hybrid motif"/>
    <property type="match status" value="1"/>
</dbReference>
<protein>
    <submittedName>
        <fullName evidence="2">Peptidoglycan DD-metalloendopeptidase family protein</fullName>
    </submittedName>
</protein>
<dbReference type="InterPro" id="IPR050570">
    <property type="entry name" value="Cell_wall_metabolism_enzyme"/>
</dbReference>
<reference evidence="2 3" key="1">
    <citation type="submission" date="2019-08" db="EMBL/GenBank/DDBJ databases">
        <authorList>
            <person name="Liang Q."/>
        </authorList>
    </citation>
    <scope>NUCLEOTIDE SEQUENCE [LARGE SCALE GENOMIC DNA]</scope>
    <source>
        <strain evidence="2 3">V1718</strain>
    </source>
</reference>
<name>A0A5B8Y026_9DELT</name>